<name>A0A6M3JVS0_9ZZZZ</name>
<gene>
    <name evidence="1" type="ORF">MM415A02495_0006</name>
    <name evidence="2" type="ORF">MM415B02740_0003</name>
</gene>
<reference evidence="1" key="1">
    <citation type="submission" date="2020-03" db="EMBL/GenBank/DDBJ databases">
        <title>The deep terrestrial virosphere.</title>
        <authorList>
            <person name="Holmfeldt K."/>
            <person name="Nilsson E."/>
            <person name="Simone D."/>
            <person name="Lopez-Fernandez M."/>
            <person name="Wu X."/>
            <person name="de Brujin I."/>
            <person name="Lundin D."/>
            <person name="Andersson A."/>
            <person name="Bertilsson S."/>
            <person name="Dopson M."/>
        </authorList>
    </citation>
    <scope>NUCLEOTIDE SEQUENCE</scope>
    <source>
        <strain evidence="1">MM415A02495</strain>
        <strain evidence="2">MM415B02740</strain>
    </source>
</reference>
<evidence type="ECO:0000313" key="2">
    <source>
        <dbReference type="EMBL" id="QJA88545.1"/>
    </source>
</evidence>
<evidence type="ECO:0000313" key="1">
    <source>
        <dbReference type="EMBL" id="QJA73102.1"/>
    </source>
</evidence>
<dbReference type="EMBL" id="MT142002">
    <property type="protein sequence ID" value="QJA73102.1"/>
    <property type="molecule type" value="Genomic_DNA"/>
</dbReference>
<protein>
    <submittedName>
        <fullName evidence="1">Uncharacterized protein</fullName>
    </submittedName>
</protein>
<dbReference type="AlphaFoldDB" id="A0A6M3JVS0"/>
<organism evidence="1">
    <name type="scientific">viral metagenome</name>
    <dbReference type="NCBI Taxonomy" id="1070528"/>
    <lineage>
        <taxon>unclassified sequences</taxon>
        <taxon>metagenomes</taxon>
        <taxon>organismal metagenomes</taxon>
    </lineage>
</organism>
<sequence>MSMPKSLRLTGYDIEIIYQDRNKRHDYFNTEAEMEQIIIYTEYSDKRTKLSLWDSFFAYKIHCVDRCPFDNDKDEMSNTASRLIFDFLVSNPVLLKKEIPKAINILGIDYPVSFVDHLEGDVFASGEINQNEMRISITRRAQKATQFRILLHEYFHEIIDLINPSVGNNEFIINTLANGLNEIITLNDLSWMLDNTGEIEIIQEG</sequence>
<accession>A0A6M3JVS0</accession>
<proteinExistence type="predicted"/>
<dbReference type="EMBL" id="MT142787">
    <property type="protein sequence ID" value="QJA88545.1"/>
    <property type="molecule type" value="Genomic_DNA"/>
</dbReference>